<accession>A0ABM9AGD5</accession>
<dbReference type="EMBL" id="CAKLPX010000002">
    <property type="protein sequence ID" value="CAH0992050.1"/>
    <property type="molecule type" value="Genomic_DNA"/>
</dbReference>
<comment type="caution">
    <text evidence="1">The sequence shown here is derived from an EMBL/GenBank/DDBJ whole genome shotgun (WGS) entry which is preliminary data.</text>
</comment>
<organism evidence="1 2">
    <name type="scientific">Sinobacterium norvegicum</name>
    <dbReference type="NCBI Taxonomy" id="1641715"/>
    <lineage>
        <taxon>Bacteria</taxon>
        <taxon>Pseudomonadati</taxon>
        <taxon>Pseudomonadota</taxon>
        <taxon>Gammaproteobacteria</taxon>
        <taxon>Cellvibrionales</taxon>
        <taxon>Spongiibacteraceae</taxon>
        <taxon>Sinobacterium</taxon>
    </lineage>
</organism>
<protein>
    <submittedName>
        <fullName evidence="1">Uncharacterized protein</fullName>
    </submittedName>
</protein>
<name>A0ABM9AGD5_9GAMM</name>
<keyword evidence="2" id="KW-1185">Reference proteome</keyword>
<gene>
    <name evidence="1" type="ORF">SIN8267_02165</name>
</gene>
<proteinExistence type="predicted"/>
<evidence type="ECO:0000313" key="1">
    <source>
        <dbReference type="EMBL" id="CAH0992050.1"/>
    </source>
</evidence>
<reference evidence="1" key="1">
    <citation type="submission" date="2021-12" db="EMBL/GenBank/DDBJ databases">
        <authorList>
            <person name="Rodrigo-Torres L."/>
            <person name="Arahal R. D."/>
            <person name="Lucena T."/>
        </authorList>
    </citation>
    <scope>NUCLEOTIDE SEQUENCE</scope>
    <source>
        <strain evidence="1">CECT 8267</strain>
    </source>
</reference>
<evidence type="ECO:0000313" key="2">
    <source>
        <dbReference type="Proteomes" id="UP000838100"/>
    </source>
</evidence>
<dbReference type="Proteomes" id="UP000838100">
    <property type="component" value="Unassembled WGS sequence"/>
</dbReference>
<sequence length="79" mass="9204">MTSDIFNFEFKTIENTHNNRILLLFRIRFTLTPIHNIYIPAVCKRLYKKPLFKEKISCMINISLCCGLVSPAKHGLYNG</sequence>